<name>A0A0E9TPY5_ANGAN</name>
<dbReference type="AlphaFoldDB" id="A0A0E9TPY5"/>
<sequence>MQLNLTQEVHVAHLWSSTVKTRSAGLWYSH</sequence>
<protein>
    <submittedName>
        <fullName evidence="1">Uncharacterized protein</fullName>
    </submittedName>
</protein>
<evidence type="ECO:0000313" key="1">
    <source>
        <dbReference type="EMBL" id="JAH55759.1"/>
    </source>
</evidence>
<accession>A0A0E9TPY5</accession>
<organism evidence="1">
    <name type="scientific">Anguilla anguilla</name>
    <name type="common">European freshwater eel</name>
    <name type="synonym">Muraena anguilla</name>
    <dbReference type="NCBI Taxonomy" id="7936"/>
    <lineage>
        <taxon>Eukaryota</taxon>
        <taxon>Metazoa</taxon>
        <taxon>Chordata</taxon>
        <taxon>Craniata</taxon>
        <taxon>Vertebrata</taxon>
        <taxon>Euteleostomi</taxon>
        <taxon>Actinopterygii</taxon>
        <taxon>Neopterygii</taxon>
        <taxon>Teleostei</taxon>
        <taxon>Anguilliformes</taxon>
        <taxon>Anguillidae</taxon>
        <taxon>Anguilla</taxon>
    </lineage>
</organism>
<reference evidence="1" key="2">
    <citation type="journal article" date="2015" name="Fish Shellfish Immunol.">
        <title>Early steps in the European eel (Anguilla anguilla)-Vibrio vulnificus interaction in the gills: Role of the RtxA13 toxin.</title>
        <authorList>
            <person name="Callol A."/>
            <person name="Pajuelo D."/>
            <person name="Ebbesson L."/>
            <person name="Teles M."/>
            <person name="MacKenzie S."/>
            <person name="Amaro C."/>
        </authorList>
    </citation>
    <scope>NUCLEOTIDE SEQUENCE</scope>
</reference>
<dbReference type="EMBL" id="GBXM01052818">
    <property type="protein sequence ID" value="JAH55759.1"/>
    <property type="molecule type" value="Transcribed_RNA"/>
</dbReference>
<reference evidence="1" key="1">
    <citation type="submission" date="2014-11" db="EMBL/GenBank/DDBJ databases">
        <authorList>
            <person name="Amaro Gonzalez C."/>
        </authorList>
    </citation>
    <scope>NUCLEOTIDE SEQUENCE</scope>
</reference>
<proteinExistence type="predicted"/>